<dbReference type="AlphaFoldDB" id="A0A554A227"/>
<dbReference type="CDD" id="cd11523">
    <property type="entry name" value="NTP-PPase"/>
    <property type="match status" value="1"/>
</dbReference>
<comment type="caution">
    <text evidence="1">The sequence shown here is derived from an EMBL/GenBank/DDBJ whole genome shotgun (WGS) entry which is preliminary data.</text>
</comment>
<gene>
    <name evidence="1" type="ORF">FN960_04280</name>
</gene>
<dbReference type="Proteomes" id="UP000318521">
    <property type="component" value="Unassembled WGS sequence"/>
</dbReference>
<dbReference type="Gene3D" id="1.10.287.1080">
    <property type="entry name" value="MazG-like"/>
    <property type="match status" value="1"/>
</dbReference>
<evidence type="ECO:0008006" key="3">
    <source>
        <dbReference type="Google" id="ProtNLM"/>
    </source>
</evidence>
<proteinExistence type="predicted"/>
<evidence type="ECO:0000313" key="1">
    <source>
        <dbReference type="EMBL" id="TSB47740.1"/>
    </source>
</evidence>
<organism evidence="1 2">
    <name type="scientific">Alkalicoccobacillus porphyridii</name>
    <dbReference type="NCBI Taxonomy" id="2597270"/>
    <lineage>
        <taxon>Bacteria</taxon>
        <taxon>Bacillati</taxon>
        <taxon>Bacillota</taxon>
        <taxon>Bacilli</taxon>
        <taxon>Bacillales</taxon>
        <taxon>Bacillaceae</taxon>
        <taxon>Alkalicoccobacillus</taxon>
    </lineage>
</organism>
<protein>
    <recommendedName>
        <fullName evidence="3">NTP pyrophosphohydrolase MazG putative catalytic core domain-containing protein</fullName>
    </recommendedName>
</protein>
<name>A0A554A227_9BACI</name>
<sequence length="129" mass="15809">MQRKEIRMKDTQEHYQRFQEEMGFDQFDRTSYKEHKMFLLYIHMLLTTEVAEIAEEFRHLFKQTETSIREGKDELEAFEESKKIINESLGKELADCLAYLCKLSNYFDYNLEDELYKKLNEIKEERRQT</sequence>
<dbReference type="OrthoDB" id="2936536at2"/>
<keyword evidence="2" id="KW-1185">Reference proteome</keyword>
<reference evidence="1 2" key="1">
    <citation type="submission" date="2019-07" db="EMBL/GenBank/DDBJ databases">
        <authorList>
            <person name="Park Y.J."/>
            <person name="Jeong S.E."/>
            <person name="Jung H.S."/>
        </authorList>
    </citation>
    <scope>NUCLEOTIDE SEQUENCE [LARGE SCALE GENOMIC DNA]</scope>
    <source>
        <strain evidence="2">P16(2019)</strain>
    </source>
</reference>
<accession>A0A554A227</accession>
<evidence type="ECO:0000313" key="2">
    <source>
        <dbReference type="Proteomes" id="UP000318521"/>
    </source>
</evidence>
<dbReference type="SUPFAM" id="SSF101386">
    <property type="entry name" value="all-alpha NTP pyrophosphatases"/>
    <property type="match status" value="1"/>
</dbReference>
<dbReference type="EMBL" id="VLXZ01000002">
    <property type="protein sequence ID" value="TSB47740.1"/>
    <property type="molecule type" value="Genomic_DNA"/>
</dbReference>